<evidence type="ECO:0000256" key="11">
    <source>
        <dbReference type="RuleBase" id="RU364061"/>
    </source>
</evidence>
<evidence type="ECO:0000256" key="8">
    <source>
        <dbReference type="ARBA" id="ARBA00023136"/>
    </source>
</evidence>
<evidence type="ECO:0000259" key="13">
    <source>
        <dbReference type="PROSITE" id="PS50262"/>
    </source>
</evidence>
<evidence type="ECO:0000256" key="1">
    <source>
        <dbReference type="ARBA" id="ARBA00004651"/>
    </source>
</evidence>
<accession>A0A8J6E585</accession>
<evidence type="ECO:0000313" key="14">
    <source>
        <dbReference type="EMBL" id="KAG8524858.1"/>
    </source>
</evidence>
<evidence type="ECO:0000256" key="2">
    <source>
        <dbReference type="ARBA" id="ARBA00010663"/>
    </source>
</evidence>
<evidence type="ECO:0000256" key="6">
    <source>
        <dbReference type="ARBA" id="ARBA00022989"/>
    </source>
</evidence>
<proteinExistence type="inferred from homology"/>
<dbReference type="Gene3D" id="1.20.1070.10">
    <property type="entry name" value="Rhodopsin 7-helix transmembrane proteins"/>
    <property type="match status" value="1"/>
</dbReference>
<dbReference type="PROSITE" id="PS50262">
    <property type="entry name" value="G_PROTEIN_RECEP_F1_2"/>
    <property type="match status" value="1"/>
</dbReference>
<feature type="transmembrane region" description="Helical" evidence="11">
    <location>
        <begin position="211"/>
        <end position="228"/>
    </location>
</feature>
<comment type="caution">
    <text evidence="14">The sequence shown here is derived from an EMBL/GenBank/DDBJ whole genome shotgun (WGS) entry which is preliminary data.</text>
</comment>
<dbReference type="EMBL" id="JAGFMF010011378">
    <property type="protein sequence ID" value="KAG8524858.1"/>
    <property type="molecule type" value="Genomic_DNA"/>
</dbReference>
<feature type="transmembrane region" description="Helical" evidence="11">
    <location>
        <begin position="286"/>
        <end position="307"/>
    </location>
</feature>
<dbReference type="Pfam" id="PF03402">
    <property type="entry name" value="V1R"/>
    <property type="match status" value="1"/>
</dbReference>
<name>A0A8J6E585_GALPY</name>
<keyword evidence="3 11" id="KW-1003">Cell membrane</keyword>
<dbReference type="PANTHER" id="PTHR24062">
    <property type="entry name" value="VOMERONASAL TYPE-1 RECEPTOR"/>
    <property type="match status" value="1"/>
</dbReference>
<evidence type="ECO:0000256" key="3">
    <source>
        <dbReference type="ARBA" id="ARBA00022475"/>
    </source>
</evidence>
<comment type="subcellular location">
    <subcellularLocation>
        <location evidence="1 11">Cell membrane</location>
        <topology evidence="1 11">Multi-pass membrane protein</topology>
    </subcellularLocation>
</comment>
<evidence type="ECO:0000256" key="12">
    <source>
        <dbReference type="SAM" id="MobiDB-lite"/>
    </source>
</evidence>
<protein>
    <recommendedName>
        <fullName evidence="11">Vomeronasal type-1 receptor</fullName>
    </recommendedName>
</protein>
<comment type="similarity">
    <text evidence="2 11">Belongs to the G-protein coupled receptor 1 family.</text>
</comment>
<keyword evidence="15" id="KW-1185">Reference proteome</keyword>
<keyword evidence="6 11" id="KW-1133">Transmembrane helix</keyword>
<reference evidence="14" key="1">
    <citation type="journal article" date="2021" name="Evol. Appl.">
        <title>The genome of the Pyrenean desman and the effects of bottlenecks and inbreeding on the genomic landscape of an endangered species.</title>
        <authorList>
            <person name="Escoda L."/>
            <person name="Castresana J."/>
        </authorList>
    </citation>
    <scope>NUCLEOTIDE SEQUENCE</scope>
    <source>
        <strain evidence="14">IBE-C5619</strain>
    </source>
</reference>
<evidence type="ECO:0000256" key="7">
    <source>
        <dbReference type="ARBA" id="ARBA00023040"/>
    </source>
</evidence>
<evidence type="ECO:0000256" key="10">
    <source>
        <dbReference type="ARBA" id="ARBA00023224"/>
    </source>
</evidence>
<organism evidence="14 15">
    <name type="scientific">Galemys pyrenaicus</name>
    <name type="common">Iberian desman</name>
    <name type="synonym">Pyrenean desman</name>
    <dbReference type="NCBI Taxonomy" id="202257"/>
    <lineage>
        <taxon>Eukaryota</taxon>
        <taxon>Metazoa</taxon>
        <taxon>Chordata</taxon>
        <taxon>Craniata</taxon>
        <taxon>Vertebrata</taxon>
        <taxon>Euteleostomi</taxon>
        <taxon>Mammalia</taxon>
        <taxon>Eutheria</taxon>
        <taxon>Laurasiatheria</taxon>
        <taxon>Eulipotyphla</taxon>
        <taxon>Talpidae</taxon>
        <taxon>Galemys</taxon>
    </lineage>
</organism>
<keyword evidence="10 11" id="KW-0807">Transducer</keyword>
<dbReference type="FunFam" id="1.20.1070.10:FF:000120">
    <property type="entry name" value="Vomeronasal type-1 receptor"/>
    <property type="match status" value="1"/>
</dbReference>
<sequence>MPGSPASALIWGSPRTLSPSPQRPGLGPAGAGPLTWVFLFQVGVGTLANIIFFVHNVPIVCGPKQTCSSTVLPHLAVANVLVLFSTSFPHLLAAWVSRMPLSTLGCKFVIFLHRIARSTTLCSTCLLSTSQRLTLSPGRLGWTVLRGGLPRVLGPSCCTCWLLSTLINVSIPISVTGPGSPSNVSAPQGRWFCATAGPNAPVVVLCSVPDAVFIGLMGWASVSMALLLRRHQHRVRHLHTPRPGLGCSPETRATRAVLRLTVTFVSFYLLNSVLTVYMAAFVDTRLWVMQVSNILLSCFPTVCPFLLSLRCSRQGRLCS</sequence>
<dbReference type="GO" id="GO:0007606">
    <property type="term" value="P:sensory perception of chemical stimulus"/>
    <property type="evidence" value="ECO:0007669"/>
    <property type="project" value="UniProtKB-ARBA"/>
</dbReference>
<gene>
    <name evidence="14" type="ORF">J0S82_007165</name>
</gene>
<evidence type="ECO:0000256" key="5">
    <source>
        <dbReference type="ARBA" id="ARBA00022692"/>
    </source>
</evidence>
<keyword evidence="5 11" id="KW-0812">Transmembrane</keyword>
<feature type="transmembrane region" description="Helical" evidence="11">
    <location>
        <begin position="34"/>
        <end position="54"/>
    </location>
</feature>
<feature type="transmembrane region" description="Helical" evidence="11">
    <location>
        <begin position="257"/>
        <end position="280"/>
    </location>
</feature>
<dbReference type="AlphaFoldDB" id="A0A8J6E585"/>
<dbReference type="GO" id="GO:0019236">
    <property type="term" value="P:response to pheromone"/>
    <property type="evidence" value="ECO:0007669"/>
    <property type="project" value="UniProtKB-KW"/>
</dbReference>
<feature type="region of interest" description="Disordered" evidence="12">
    <location>
        <begin position="1"/>
        <end position="24"/>
    </location>
</feature>
<dbReference type="OrthoDB" id="9606139at2759"/>
<keyword evidence="7 11" id="KW-0297">G-protein coupled receptor</keyword>
<dbReference type="GO" id="GO:0005886">
    <property type="term" value="C:plasma membrane"/>
    <property type="evidence" value="ECO:0007669"/>
    <property type="project" value="UniProtKB-SubCell"/>
</dbReference>
<evidence type="ECO:0000256" key="4">
    <source>
        <dbReference type="ARBA" id="ARBA00022507"/>
    </source>
</evidence>
<dbReference type="Proteomes" id="UP000700334">
    <property type="component" value="Unassembled WGS sequence"/>
</dbReference>
<feature type="transmembrane region" description="Helical" evidence="11">
    <location>
        <begin position="75"/>
        <end position="95"/>
    </location>
</feature>
<keyword evidence="9 11" id="KW-0675">Receptor</keyword>
<evidence type="ECO:0000313" key="15">
    <source>
        <dbReference type="Proteomes" id="UP000700334"/>
    </source>
</evidence>
<evidence type="ECO:0000256" key="9">
    <source>
        <dbReference type="ARBA" id="ARBA00023170"/>
    </source>
</evidence>
<feature type="domain" description="G-protein coupled receptors family 1 profile" evidence="13">
    <location>
        <begin position="45"/>
        <end position="307"/>
    </location>
</feature>
<keyword evidence="8 11" id="KW-0472">Membrane</keyword>
<keyword evidence="4 11" id="KW-0589">Pheromone response</keyword>
<dbReference type="SUPFAM" id="SSF81321">
    <property type="entry name" value="Family A G protein-coupled receptor-like"/>
    <property type="match status" value="1"/>
</dbReference>
<dbReference type="GO" id="GO:0016503">
    <property type="term" value="F:pheromone receptor activity"/>
    <property type="evidence" value="ECO:0007669"/>
    <property type="project" value="InterPro"/>
</dbReference>
<dbReference type="InterPro" id="IPR004072">
    <property type="entry name" value="Vmron_rcpt_1"/>
</dbReference>
<dbReference type="InterPro" id="IPR017452">
    <property type="entry name" value="GPCR_Rhodpsn_7TM"/>
</dbReference>